<name>A0A5J9UVA8_9POAL</name>
<dbReference type="PANTHER" id="PTHR33110:SF43">
    <property type="entry name" value="F-BOX DOMAIN-CONTAINING PROTEIN"/>
    <property type="match status" value="1"/>
</dbReference>
<accession>A0A5J9UVA8</accession>
<evidence type="ECO:0000313" key="3">
    <source>
        <dbReference type="EMBL" id="TVU27251.1"/>
    </source>
</evidence>
<dbReference type="InterPro" id="IPR005174">
    <property type="entry name" value="KIB1-4_b-propeller"/>
</dbReference>
<proteinExistence type="predicted"/>
<protein>
    <recommendedName>
        <fullName evidence="2">KIB1-4 beta-propeller domain-containing protein</fullName>
    </recommendedName>
</protein>
<evidence type="ECO:0000259" key="2">
    <source>
        <dbReference type="Pfam" id="PF03478"/>
    </source>
</evidence>
<feature type="region of interest" description="Disordered" evidence="1">
    <location>
        <begin position="522"/>
        <end position="545"/>
    </location>
</feature>
<dbReference type="PANTHER" id="PTHR33110">
    <property type="entry name" value="F-BOX/KELCH-REPEAT PROTEIN-RELATED"/>
    <property type="match status" value="1"/>
</dbReference>
<reference evidence="3 4" key="1">
    <citation type="journal article" date="2019" name="Sci. Rep.">
        <title>A high-quality genome of Eragrostis curvula grass provides insights into Poaceae evolution and supports new strategies to enhance forage quality.</title>
        <authorList>
            <person name="Carballo J."/>
            <person name="Santos B.A.C.M."/>
            <person name="Zappacosta D."/>
            <person name="Garbus I."/>
            <person name="Selva J.P."/>
            <person name="Gallo C.A."/>
            <person name="Diaz A."/>
            <person name="Albertini E."/>
            <person name="Caccamo M."/>
            <person name="Echenique V."/>
        </authorList>
    </citation>
    <scope>NUCLEOTIDE SEQUENCE [LARGE SCALE GENOMIC DNA]</scope>
    <source>
        <strain evidence="4">cv. Victoria</strain>
        <tissue evidence="3">Leaf</tissue>
    </source>
</reference>
<sequence>MAAARHHGRGGPSENSVRALFSSSSGEDAEHWGREDPPVSLLCTAPKSHPRLRQGGDRRPPPPQETKIQDSLASYAAGLRFLKKKHPSDCLPSKSKTKVINSFVPVRMSSSHDQYPPPWADLQPELLGMVVLRLPTRADHARFPMVCRQWASAAQQAALPLPSPMPWLVLPGGSAISFPHGETFHLHVGTCYHNSYGEWLLLSREDGTCFLMNPFTEDTMEIPSLSSYSPCNELVETVNDRIVPDDELHDKWMDVMSAEDITVVSLIVCSPRLIAAIVSADDCGYDPCTIALCRPGAAAWSVSAHEPCRLLSDMVFFQGMLYVIDTNTEDLLAIHIVDEHDNDKPRVSRIVRIIEGVPVPDRQYIHQMPYLLESHGKLLMIRRKISYTTVLGGVRKSPFLVVRSNEFQVLKADFGCLFWAEMRSLGPNQALFLGRGCSRAVSVSPYDLSRDCIFFVDDYIGWHWKKTTTSCGVFGMKDGKVYSSLPMVSWKSENVPATWLFSQDKIGKLRTTEEHSKELVEPDMQDNVMLPRGGTSSLDASTIPS</sequence>
<dbReference type="Proteomes" id="UP000324897">
    <property type="component" value="Chromosome 2"/>
</dbReference>
<feature type="compositionally biased region" description="Basic and acidic residues" evidence="1">
    <location>
        <begin position="28"/>
        <end position="37"/>
    </location>
</feature>
<gene>
    <name evidence="3" type="ORF">EJB05_29849</name>
</gene>
<feature type="domain" description="KIB1-4 beta-propeller" evidence="2">
    <location>
        <begin position="189"/>
        <end position="474"/>
    </location>
</feature>
<feature type="compositionally biased region" description="Polar residues" evidence="1">
    <location>
        <begin position="13"/>
        <end position="26"/>
    </location>
</feature>
<evidence type="ECO:0000256" key="1">
    <source>
        <dbReference type="SAM" id="MobiDB-lite"/>
    </source>
</evidence>
<dbReference type="EMBL" id="RWGY01000013">
    <property type="protein sequence ID" value="TVU27251.1"/>
    <property type="molecule type" value="Genomic_DNA"/>
</dbReference>
<organism evidence="3 4">
    <name type="scientific">Eragrostis curvula</name>
    <name type="common">weeping love grass</name>
    <dbReference type="NCBI Taxonomy" id="38414"/>
    <lineage>
        <taxon>Eukaryota</taxon>
        <taxon>Viridiplantae</taxon>
        <taxon>Streptophyta</taxon>
        <taxon>Embryophyta</taxon>
        <taxon>Tracheophyta</taxon>
        <taxon>Spermatophyta</taxon>
        <taxon>Magnoliopsida</taxon>
        <taxon>Liliopsida</taxon>
        <taxon>Poales</taxon>
        <taxon>Poaceae</taxon>
        <taxon>PACMAD clade</taxon>
        <taxon>Chloridoideae</taxon>
        <taxon>Eragrostideae</taxon>
        <taxon>Eragrostidinae</taxon>
        <taxon>Eragrostis</taxon>
    </lineage>
</organism>
<dbReference type="Gene3D" id="1.20.1280.50">
    <property type="match status" value="1"/>
</dbReference>
<feature type="non-terminal residue" evidence="3">
    <location>
        <position position="1"/>
    </location>
</feature>
<evidence type="ECO:0000313" key="4">
    <source>
        <dbReference type="Proteomes" id="UP000324897"/>
    </source>
</evidence>
<dbReference type="AlphaFoldDB" id="A0A5J9UVA8"/>
<dbReference type="Pfam" id="PF03478">
    <property type="entry name" value="Beta-prop_KIB1-4"/>
    <property type="match status" value="1"/>
</dbReference>
<keyword evidence="4" id="KW-1185">Reference proteome</keyword>
<dbReference type="Gramene" id="TVU27251">
    <property type="protein sequence ID" value="TVU27251"/>
    <property type="gene ID" value="EJB05_29849"/>
</dbReference>
<dbReference type="OrthoDB" id="689642at2759"/>
<feature type="region of interest" description="Disordered" evidence="1">
    <location>
        <begin position="1"/>
        <end position="67"/>
    </location>
</feature>
<feature type="compositionally biased region" description="Polar residues" evidence="1">
    <location>
        <begin position="534"/>
        <end position="545"/>
    </location>
</feature>
<comment type="caution">
    <text evidence="3">The sequence shown here is derived from an EMBL/GenBank/DDBJ whole genome shotgun (WGS) entry which is preliminary data.</text>
</comment>